<evidence type="ECO:0000259" key="1">
    <source>
        <dbReference type="Pfam" id="PF05222"/>
    </source>
</evidence>
<name>A0A1K0IHD7_CUPNE</name>
<dbReference type="EMBL" id="FMSH01000272">
    <property type="protein sequence ID" value="SCU76797.1"/>
    <property type="molecule type" value="Genomic_DNA"/>
</dbReference>
<sequence>MDLMSVRSHVHIGIPLETRTGETRVAATPETVKKYVAQGHQVIVQAGAGIRTSQADAVSSILFI</sequence>
<organism evidence="2">
    <name type="scientific">Cupriavidus necator</name>
    <name type="common">Alcaligenes eutrophus</name>
    <name type="synonym">Ralstonia eutropha</name>
    <dbReference type="NCBI Taxonomy" id="106590"/>
    <lineage>
        <taxon>Bacteria</taxon>
        <taxon>Pseudomonadati</taxon>
        <taxon>Pseudomonadota</taxon>
        <taxon>Betaproteobacteria</taxon>
        <taxon>Burkholderiales</taxon>
        <taxon>Burkholderiaceae</taxon>
        <taxon>Cupriavidus</taxon>
    </lineage>
</organism>
<accession>A0A1K0IHD7</accession>
<evidence type="ECO:0000313" key="2">
    <source>
        <dbReference type="EMBL" id="SCU76797.1"/>
    </source>
</evidence>
<proteinExistence type="predicted"/>
<feature type="domain" description="Alanine dehydrogenase/pyridine nucleotide transhydrogenase N-terminal" evidence="1">
    <location>
        <begin position="13"/>
        <end position="56"/>
    </location>
</feature>
<dbReference type="AlphaFoldDB" id="A0A1K0IHD7"/>
<dbReference type="Gene3D" id="3.40.50.720">
    <property type="entry name" value="NAD(P)-binding Rossmann-like Domain"/>
    <property type="match status" value="1"/>
</dbReference>
<dbReference type="Pfam" id="PF05222">
    <property type="entry name" value="AlaDh_PNT_N"/>
    <property type="match status" value="1"/>
</dbReference>
<dbReference type="SUPFAM" id="SSF52283">
    <property type="entry name" value="Formate/glycerate dehydrogenase catalytic domain-like"/>
    <property type="match status" value="1"/>
</dbReference>
<protein>
    <recommendedName>
        <fullName evidence="1">Alanine dehydrogenase/pyridine nucleotide transhydrogenase N-terminal domain-containing protein</fullName>
    </recommendedName>
</protein>
<gene>
    <name evidence="2" type="ORF">CNECB9_3430061</name>
</gene>
<dbReference type="InterPro" id="IPR007886">
    <property type="entry name" value="AlaDH/PNT_N"/>
</dbReference>
<reference evidence="2" key="1">
    <citation type="submission" date="2016-09" db="EMBL/GenBank/DDBJ databases">
        <authorList>
            <person name="Capua I."/>
            <person name="De Benedictis P."/>
            <person name="Joannis T."/>
            <person name="Lombin L.H."/>
            <person name="Cattoli G."/>
        </authorList>
    </citation>
    <scope>NUCLEOTIDE SEQUENCE</scope>
    <source>
        <strain evidence="2">B9</strain>
    </source>
</reference>